<dbReference type="Proteomes" id="UP000694409">
    <property type="component" value="Unassembled WGS sequence"/>
</dbReference>
<name>A0A8C9N7U4_SERCA</name>
<dbReference type="GO" id="GO:0070180">
    <property type="term" value="F:large ribosomal subunit rRNA binding"/>
    <property type="evidence" value="ECO:0007669"/>
    <property type="project" value="TreeGrafter"/>
</dbReference>
<dbReference type="InterPro" id="IPR036769">
    <property type="entry name" value="Ribosomal_uL11_C_sf"/>
</dbReference>
<evidence type="ECO:0000256" key="4">
    <source>
        <dbReference type="ARBA" id="ARBA00035203"/>
    </source>
</evidence>
<dbReference type="SUPFAM" id="SSF46906">
    <property type="entry name" value="Ribosomal protein L11, C-terminal domain"/>
    <property type="match status" value="1"/>
</dbReference>
<dbReference type="GO" id="GO:0022625">
    <property type="term" value="C:cytosolic large ribosomal subunit"/>
    <property type="evidence" value="ECO:0007669"/>
    <property type="project" value="TreeGrafter"/>
</dbReference>
<evidence type="ECO:0000256" key="7">
    <source>
        <dbReference type="ARBA" id="ARBA00046571"/>
    </source>
</evidence>
<dbReference type="GeneTree" id="ENSGT00390000006922"/>
<keyword evidence="3" id="KW-0687">Ribonucleoprotein</keyword>
<dbReference type="Pfam" id="PF00298">
    <property type="entry name" value="Ribosomal_L11"/>
    <property type="match status" value="1"/>
</dbReference>
<dbReference type="InterPro" id="IPR000911">
    <property type="entry name" value="Ribosomal_uL11"/>
</dbReference>
<evidence type="ECO:0000256" key="1">
    <source>
        <dbReference type="ARBA" id="ARBA00010537"/>
    </source>
</evidence>
<protein>
    <recommendedName>
        <fullName evidence="4">Large ribosomal subunit protein uL11</fullName>
    </recommendedName>
    <alternativeName>
        <fullName evidence="5">60S ribosomal protein L12</fullName>
    </alternativeName>
</protein>
<dbReference type="AlphaFoldDB" id="A0A8C9N7U4"/>
<evidence type="ECO:0000313" key="9">
    <source>
        <dbReference type="Ensembl" id="ENSSCAP00000013837.1"/>
    </source>
</evidence>
<dbReference type="PANTHER" id="PTHR11661">
    <property type="entry name" value="60S RIBOSOMAL PROTEIN L12"/>
    <property type="match status" value="1"/>
</dbReference>
<dbReference type="GO" id="GO:0006412">
    <property type="term" value="P:translation"/>
    <property type="evidence" value="ECO:0007669"/>
    <property type="project" value="InterPro"/>
</dbReference>
<evidence type="ECO:0000256" key="6">
    <source>
        <dbReference type="ARBA" id="ARBA00045484"/>
    </source>
</evidence>
<evidence type="ECO:0000256" key="3">
    <source>
        <dbReference type="ARBA" id="ARBA00023274"/>
    </source>
</evidence>
<evidence type="ECO:0000313" key="10">
    <source>
        <dbReference type="Proteomes" id="UP000694409"/>
    </source>
</evidence>
<dbReference type="FunFam" id="1.10.10.250:FF:000002">
    <property type="entry name" value="60S ribosomal protein L12"/>
    <property type="match status" value="1"/>
</dbReference>
<feature type="domain" description="Large ribosomal subunit protein uL11 C-terminal" evidence="8">
    <location>
        <begin position="101"/>
        <end position="144"/>
    </location>
</feature>
<evidence type="ECO:0000256" key="2">
    <source>
        <dbReference type="ARBA" id="ARBA00022980"/>
    </source>
</evidence>
<accession>A0A8C9N7U4</accession>
<sequence>MAGTPSTVPGGSQPQCPSWPWALPGIQGQPQLLWQSLGRAGPCPWACPLSQGLAQPGELAEMTAWKEQLGSLSAANGAPRGSRELAVPRCPHCCHSFPVKHSGSVTFDEIVNIARQMRHRSLARELSGTIKEILGTAQSVGCSIDGRHPHDIIDDINSGAIECPAS</sequence>
<evidence type="ECO:0000256" key="5">
    <source>
        <dbReference type="ARBA" id="ARBA00035320"/>
    </source>
</evidence>
<organism evidence="9 10">
    <name type="scientific">Serinus canaria</name>
    <name type="common">Island canary</name>
    <name type="synonym">Fringilla canaria</name>
    <dbReference type="NCBI Taxonomy" id="9135"/>
    <lineage>
        <taxon>Eukaryota</taxon>
        <taxon>Metazoa</taxon>
        <taxon>Chordata</taxon>
        <taxon>Craniata</taxon>
        <taxon>Vertebrata</taxon>
        <taxon>Euteleostomi</taxon>
        <taxon>Archelosauria</taxon>
        <taxon>Archosauria</taxon>
        <taxon>Dinosauria</taxon>
        <taxon>Saurischia</taxon>
        <taxon>Theropoda</taxon>
        <taxon>Coelurosauria</taxon>
        <taxon>Aves</taxon>
        <taxon>Neognathae</taxon>
        <taxon>Neoaves</taxon>
        <taxon>Telluraves</taxon>
        <taxon>Australaves</taxon>
        <taxon>Passeriformes</taxon>
        <taxon>Passeroidea</taxon>
        <taxon>Fringillidae</taxon>
        <taxon>Carduelinae</taxon>
        <taxon>Serinus</taxon>
    </lineage>
</organism>
<dbReference type="PANTHER" id="PTHR11661:SF2">
    <property type="entry name" value="LARGE RIBOSOMAL SUBUNIT PROTEIN UL11"/>
    <property type="match status" value="1"/>
</dbReference>
<keyword evidence="2" id="KW-0689">Ribosomal protein</keyword>
<dbReference type="InterPro" id="IPR020785">
    <property type="entry name" value="Ribosomal_uL11_CS"/>
</dbReference>
<reference evidence="9" key="2">
    <citation type="submission" date="2025-09" db="UniProtKB">
        <authorList>
            <consortium name="Ensembl"/>
        </authorList>
    </citation>
    <scope>IDENTIFICATION</scope>
</reference>
<evidence type="ECO:0000259" key="8">
    <source>
        <dbReference type="Pfam" id="PF00298"/>
    </source>
</evidence>
<keyword evidence="10" id="KW-1185">Reference proteome</keyword>
<dbReference type="GO" id="GO:0003735">
    <property type="term" value="F:structural constituent of ribosome"/>
    <property type="evidence" value="ECO:0007669"/>
    <property type="project" value="InterPro"/>
</dbReference>
<comment type="function">
    <text evidence="6">Component of the large ribosomal subunit. The ribosome is a large ribonucleoprotein complex responsible for the synthesis of proteins in the cell. Binds directly to 26S ribosomal RNA.</text>
</comment>
<comment type="subunit">
    <text evidence="7">Component of the large ribosomal subunit. Mature ribosomes consist of a small (40S) and a large (60S) subunit. The 40S subunit contains about 33 different proteins and 1 molecule of RNA (18S). The 60S subunit contains about 49 different proteins and 3 molecules of RNA (28S, 5.8S and 5S).</text>
</comment>
<reference evidence="9" key="1">
    <citation type="submission" date="2025-08" db="UniProtKB">
        <authorList>
            <consortium name="Ensembl"/>
        </authorList>
    </citation>
    <scope>IDENTIFICATION</scope>
</reference>
<dbReference type="InterPro" id="IPR020783">
    <property type="entry name" value="Ribosomal_uL11_C"/>
</dbReference>
<proteinExistence type="inferred from homology"/>
<dbReference type="Ensembl" id="ENSSCAT00000015529.1">
    <property type="protein sequence ID" value="ENSSCAP00000013837.1"/>
    <property type="gene ID" value="ENSSCAG00000010215.1"/>
</dbReference>
<dbReference type="Gene3D" id="1.10.10.250">
    <property type="entry name" value="Ribosomal protein L11, C-terminal domain"/>
    <property type="match status" value="1"/>
</dbReference>
<dbReference type="PROSITE" id="PS00359">
    <property type="entry name" value="RIBOSOMAL_L11"/>
    <property type="match status" value="1"/>
</dbReference>
<comment type="similarity">
    <text evidence="1">Belongs to the universal ribosomal protein uL11 family.</text>
</comment>